<gene>
    <name evidence="2" type="ORF">ERS075527_05104</name>
</gene>
<sequence>MTDNLPVQQPQPVIARRLPGPADCWWRLGPNIRTSRTAEDRGLVNVVQHVDFDSRGFYLTIELRDGCTQDVWPSDYNLVLTDPDNTDFYPPTRVVPQRLKALDLLTARPPLLRIPLEWQQITRRGDHDHPGEDMRNWRYDNPWS</sequence>
<feature type="compositionally biased region" description="Basic and acidic residues" evidence="1">
    <location>
        <begin position="124"/>
        <end position="138"/>
    </location>
</feature>
<dbReference type="Proteomes" id="UP000038487">
    <property type="component" value="Unassembled WGS sequence"/>
</dbReference>
<reference evidence="2 3" key="1">
    <citation type="submission" date="2015-03" db="EMBL/GenBank/DDBJ databases">
        <authorList>
            <consortium name="Pathogen Informatics"/>
            <person name="Murphy D."/>
        </authorList>
    </citation>
    <scope>NUCLEOTIDE SEQUENCE [LARGE SCALE GENOMIC DNA]</scope>
    <source>
        <strain evidence="2 3">PAP036</strain>
    </source>
</reference>
<proteinExistence type="predicted"/>
<protein>
    <submittedName>
        <fullName evidence="2">Uncharacterized protein</fullName>
    </submittedName>
</protein>
<evidence type="ECO:0000313" key="2">
    <source>
        <dbReference type="EMBL" id="CPT67077.1"/>
    </source>
</evidence>
<organism evidence="2 3">
    <name type="scientific">Mycobacteroides abscessus</name>
    <dbReference type="NCBI Taxonomy" id="36809"/>
    <lineage>
        <taxon>Bacteria</taxon>
        <taxon>Bacillati</taxon>
        <taxon>Actinomycetota</taxon>
        <taxon>Actinomycetes</taxon>
        <taxon>Mycobacteriales</taxon>
        <taxon>Mycobacteriaceae</taxon>
        <taxon>Mycobacteroides</taxon>
    </lineage>
</organism>
<name>A0AB33TEF3_9MYCO</name>
<accession>A0AB33TEF3</accession>
<evidence type="ECO:0000256" key="1">
    <source>
        <dbReference type="SAM" id="MobiDB-lite"/>
    </source>
</evidence>
<dbReference type="EMBL" id="CSUW01000016">
    <property type="protein sequence ID" value="CPT67077.1"/>
    <property type="molecule type" value="Genomic_DNA"/>
</dbReference>
<evidence type="ECO:0000313" key="3">
    <source>
        <dbReference type="Proteomes" id="UP000038487"/>
    </source>
</evidence>
<feature type="region of interest" description="Disordered" evidence="1">
    <location>
        <begin position="124"/>
        <end position="144"/>
    </location>
</feature>
<comment type="caution">
    <text evidence="2">The sequence shown here is derived from an EMBL/GenBank/DDBJ whole genome shotgun (WGS) entry which is preliminary data.</text>
</comment>
<dbReference type="AlphaFoldDB" id="A0AB33TEF3"/>
<dbReference type="RefSeq" id="WP_052536716.1">
    <property type="nucleotide sequence ID" value="NZ_CSUW01000016.1"/>
</dbReference>